<dbReference type="eggNOG" id="COG2169">
    <property type="taxonomic scope" value="Bacteria"/>
</dbReference>
<organism evidence="5 6">
    <name type="scientific">Gracilibacillus halophilus YIM-C55.5</name>
    <dbReference type="NCBI Taxonomy" id="1308866"/>
    <lineage>
        <taxon>Bacteria</taxon>
        <taxon>Bacillati</taxon>
        <taxon>Bacillota</taxon>
        <taxon>Bacilli</taxon>
        <taxon>Bacillales</taxon>
        <taxon>Bacillaceae</taxon>
        <taxon>Gracilibacillus</taxon>
    </lineage>
</organism>
<evidence type="ECO:0000259" key="4">
    <source>
        <dbReference type="PROSITE" id="PS01124"/>
    </source>
</evidence>
<dbReference type="PANTHER" id="PTHR43280:SF2">
    <property type="entry name" value="HTH-TYPE TRANSCRIPTIONAL REGULATOR EXSA"/>
    <property type="match status" value="1"/>
</dbReference>
<keyword evidence="6" id="KW-1185">Reference proteome</keyword>
<proteinExistence type="predicted"/>
<dbReference type="PATRIC" id="fig|1308866.3.peg.434"/>
<dbReference type="GO" id="GO:0003700">
    <property type="term" value="F:DNA-binding transcription factor activity"/>
    <property type="evidence" value="ECO:0007669"/>
    <property type="project" value="InterPro"/>
</dbReference>
<dbReference type="PROSITE" id="PS01124">
    <property type="entry name" value="HTH_ARAC_FAMILY_2"/>
    <property type="match status" value="1"/>
</dbReference>
<keyword evidence="1" id="KW-0805">Transcription regulation</keyword>
<dbReference type="EMBL" id="APML01000007">
    <property type="protein sequence ID" value="ENH98007.1"/>
    <property type="molecule type" value="Genomic_DNA"/>
</dbReference>
<evidence type="ECO:0000313" key="6">
    <source>
        <dbReference type="Proteomes" id="UP000012283"/>
    </source>
</evidence>
<dbReference type="OrthoDB" id="8737373at2"/>
<dbReference type="PROSITE" id="PS00041">
    <property type="entry name" value="HTH_ARAC_FAMILY_1"/>
    <property type="match status" value="1"/>
</dbReference>
<comment type="caution">
    <text evidence="5">The sequence shown here is derived from an EMBL/GenBank/DDBJ whole genome shotgun (WGS) entry which is preliminary data.</text>
</comment>
<dbReference type="SMART" id="SM00342">
    <property type="entry name" value="HTH_ARAC"/>
    <property type="match status" value="1"/>
</dbReference>
<dbReference type="PRINTS" id="PR00032">
    <property type="entry name" value="HTHARAC"/>
</dbReference>
<dbReference type="InterPro" id="IPR018060">
    <property type="entry name" value="HTH_AraC"/>
</dbReference>
<dbReference type="InterPro" id="IPR009057">
    <property type="entry name" value="Homeodomain-like_sf"/>
</dbReference>
<sequence>MEKVNTSIRNQSIYVHVADQQNTKQMKVPHLHHDYEIYYLVQGERFYRIQGQEFKVHENQMVFIDRNTLHQTFEKQGVAHQRIVLNFHGSFLTSSYEGIIQELFAEGPHVLTIPDQDIALFNQLFYKMTEEYQAHDPYAQLYLQNLLSQLLIESRRILTTHEENIFVDKRYQHHVSELLGFIHSYYYLDLSLRFLSERFHLNEHYISRMFKQVTGYSFTSYVNRIRVAEAERLLKETNLQVNQIASQVGYTTNVHFYRMFREIVGIAPSAFRRKKE</sequence>
<dbReference type="Pfam" id="PF02311">
    <property type="entry name" value="AraC_binding"/>
    <property type="match status" value="1"/>
</dbReference>
<dbReference type="InterPro" id="IPR003313">
    <property type="entry name" value="AraC-bd"/>
</dbReference>
<evidence type="ECO:0000256" key="1">
    <source>
        <dbReference type="ARBA" id="ARBA00023015"/>
    </source>
</evidence>
<dbReference type="InterPro" id="IPR018062">
    <property type="entry name" value="HTH_AraC-typ_CS"/>
</dbReference>
<dbReference type="STRING" id="1308866.J416_02149"/>
<dbReference type="RefSeq" id="WP_003463734.1">
    <property type="nucleotide sequence ID" value="NZ_APML01000007.1"/>
</dbReference>
<evidence type="ECO:0000256" key="2">
    <source>
        <dbReference type="ARBA" id="ARBA00023125"/>
    </source>
</evidence>
<feature type="domain" description="HTH araC/xylS-type" evidence="4">
    <location>
        <begin position="176"/>
        <end position="274"/>
    </location>
</feature>
<evidence type="ECO:0000256" key="3">
    <source>
        <dbReference type="ARBA" id="ARBA00023163"/>
    </source>
</evidence>
<dbReference type="PANTHER" id="PTHR43280">
    <property type="entry name" value="ARAC-FAMILY TRANSCRIPTIONAL REGULATOR"/>
    <property type="match status" value="1"/>
</dbReference>
<gene>
    <name evidence="5" type="ORF">J416_02149</name>
</gene>
<keyword evidence="3" id="KW-0804">Transcription</keyword>
<dbReference type="GO" id="GO:0043565">
    <property type="term" value="F:sequence-specific DNA binding"/>
    <property type="evidence" value="ECO:0007669"/>
    <property type="project" value="InterPro"/>
</dbReference>
<dbReference type="SUPFAM" id="SSF51215">
    <property type="entry name" value="Regulatory protein AraC"/>
    <property type="match status" value="1"/>
</dbReference>
<name>N4WPG4_9BACI</name>
<dbReference type="Proteomes" id="UP000012283">
    <property type="component" value="Unassembled WGS sequence"/>
</dbReference>
<protein>
    <submittedName>
        <fullName evidence="5">AraC family transcriptional regulator</fullName>
    </submittedName>
</protein>
<keyword evidence="2" id="KW-0238">DNA-binding</keyword>
<dbReference type="SUPFAM" id="SSF46689">
    <property type="entry name" value="Homeodomain-like"/>
    <property type="match status" value="2"/>
</dbReference>
<reference evidence="5 6" key="1">
    <citation type="submission" date="2013-03" db="EMBL/GenBank/DDBJ databases">
        <title>Draft genome sequence of Gracibacillus halophilus YIM-C55.5, a moderately halophilic and thermophilic organism from the Xiaochaidamu salt lake.</title>
        <authorList>
            <person name="Sugumar T."/>
            <person name="Polireddy D.R."/>
            <person name="Antony A."/>
            <person name="Madhava Y.R."/>
            <person name="Sivakumar N."/>
        </authorList>
    </citation>
    <scope>NUCLEOTIDE SEQUENCE [LARGE SCALE GENOMIC DNA]</scope>
    <source>
        <strain evidence="5 6">YIM-C55.5</strain>
    </source>
</reference>
<accession>N4WPG4</accession>
<dbReference type="InterPro" id="IPR014710">
    <property type="entry name" value="RmlC-like_jellyroll"/>
</dbReference>
<dbReference type="Pfam" id="PF12833">
    <property type="entry name" value="HTH_18"/>
    <property type="match status" value="1"/>
</dbReference>
<evidence type="ECO:0000313" key="5">
    <source>
        <dbReference type="EMBL" id="ENH98007.1"/>
    </source>
</evidence>
<dbReference type="InterPro" id="IPR037923">
    <property type="entry name" value="HTH-like"/>
</dbReference>
<dbReference type="Gene3D" id="1.10.10.60">
    <property type="entry name" value="Homeodomain-like"/>
    <property type="match status" value="2"/>
</dbReference>
<dbReference type="Gene3D" id="2.60.120.10">
    <property type="entry name" value="Jelly Rolls"/>
    <property type="match status" value="1"/>
</dbReference>
<dbReference type="AlphaFoldDB" id="N4WPG4"/>
<dbReference type="InterPro" id="IPR020449">
    <property type="entry name" value="Tscrpt_reg_AraC-type_HTH"/>
</dbReference>